<organism evidence="1 2">
    <name type="scientific">Pontibacter qinzhouensis</name>
    <dbReference type="NCBI Taxonomy" id="2603253"/>
    <lineage>
        <taxon>Bacteria</taxon>
        <taxon>Pseudomonadati</taxon>
        <taxon>Bacteroidota</taxon>
        <taxon>Cytophagia</taxon>
        <taxon>Cytophagales</taxon>
        <taxon>Hymenobacteraceae</taxon>
        <taxon>Pontibacter</taxon>
    </lineage>
</organism>
<dbReference type="Gene3D" id="6.10.140.400">
    <property type="match status" value="1"/>
</dbReference>
<evidence type="ECO:0000313" key="2">
    <source>
        <dbReference type="Proteomes" id="UP000321926"/>
    </source>
</evidence>
<comment type="caution">
    <text evidence="1">The sequence shown here is derived from an EMBL/GenBank/DDBJ whole genome shotgun (WGS) entry which is preliminary data.</text>
</comment>
<sequence length="115" mass="13539">MLTKEEIQHKIDYEIIVDCYDETEVSMGWYYFFEENLEFPFKATVPLRKKDGSTEIKVVKVVALASDEEGITDNDFELEIENGEYLMDVSYSELTNIKASAQTREAFQIWDFWVK</sequence>
<proteinExistence type="predicted"/>
<evidence type="ECO:0000313" key="1">
    <source>
        <dbReference type="EMBL" id="TXK36898.1"/>
    </source>
</evidence>
<dbReference type="Pfam" id="PF11535">
    <property type="entry name" value="Calci_bind_CcbP"/>
    <property type="match status" value="1"/>
</dbReference>
<dbReference type="AlphaFoldDB" id="A0A5C8JH10"/>
<reference evidence="1 2" key="1">
    <citation type="submission" date="2019-08" db="EMBL/GenBank/DDBJ databases">
        <authorList>
            <person name="Shi S."/>
        </authorList>
    </citation>
    <scope>NUCLEOTIDE SEQUENCE [LARGE SCALE GENOMIC DNA]</scope>
    <source>
        <strain evidence="1 2">GY10130</strain>
    </source>
</reference>
<dbReference type="RefSeq" id="WP_147922868.1">
    <property type="nucleotide sequence ID" value="NZ_VRTY01000068.1"/>
</dbReference>
<dbReference type="Proteomes" id="UP000321926">
    <property type="component" value="Unassembled WGS sequence"/>
</dbReference>
<dbReference type="InterPro" id="IPR020994">
    <property type="entry name" value="Uncharacterised_Ca-bd_CcbP"/>
</dbReference>
<gene>
    <name evidence="1" type="ORF">FVR03_16535</name>
</gene>
<keyword evidence="2" id="KW-1185">Reference proteome</keyword>
<accession>A0A5C8JH10</accession>
<name>A0A5C8JH10_9BACT</name>
<protein>
    <recommendedName>
        <fullName evidence="3">Calcium-binding protein</fullName>
    </recommendedName>
</protein>
<evidence type="ECO:0008006" key="3">
    <source>
        <dbReference type="Google" id="ProtNLM"/>
    </source>
</evidence>
<dbReference type="OrthoDB" id="894072at2"/>
<dbReference type="EMBL" id="VRTY01000068">
    <property type="protein sequence ID" value="TXK36898.1"/>
    <property type="molecule type" value="Genomic_DNA"/>
</dbReference>